<proteinExistence type="predicted"/>
<evidence type="ECO:0000256" key="9">
    <source>
        <dbReference type="ARBA" id="ARBA00042134"/>
    </source>
</evidence>
<feature type="domain" description="TLDc" evidence="10">
    <location>
        <begin position="276"/>
        <end position="445"/>
    </location>
</feature>
<evidence type="ECO:0000256" key="4">
    <source>
        <dbReference type="ARBA" id="ARBA00022490"/>
    </source>
</evidence>
<evidence type="ECO:0000313" key="12">
    <source>
        <dbReference type="Proteomes" id="UP000789405"/>
    </source>
</evidence>
<reference evidence="11" key="1">
    <citation type="submission" date="2021-06" db="EMBL/GenBank/DDBJ databases">
        <authorList>
            <person name="Kallberg Y."/>
            <person name="Tangrot J."/>
            <person name="Rosling A."/>
        </authorList>
    </citation>
    <scope>NUCLEOTIDE SEQUENCE</scope>
    <source>
        <strain evidence="11">MA453B</strain>
    </source>
</reference>
<dbReference type="GO" id="GO:0016020">
    <property type="term" value="C:membrane"/>
    <property type="evidence" value="ECO:0007669"/>
    <property type="project" value="UniProtKB-SubCell"/>
</dbReference>
<evidence type="ECO:0000256" key="6">
    <source>
        <dbReference type="ARBA" id="ARBA00023228"/>
    </source>
</evidence>
<dbReference type="InterPro" id="IPR006571">
    <property type="entry name" value="TLDc_dom"/>
</dbReference>
<dbReference type="GO" id="GO:0005737">
    <property type="term" value="C:cytoplasm"/>
    <property type="evidence" value="ECO:0007669"/>
    <property type="project" value="UniProtKB-SubCell"/>
</dbReference>
<dbReference type="GO" id="GO:0006979">
    <property type="term" value="P:response to oxidative stress"/>
    <property type="evidence" value="ECO:0007669"/>
    <property type="project" value="TreeGrafter"/>
</dbReference>
<name>A0A9N9HVI0_9GLOM</name>
<dbReference type="PANTHER" id="PTHR23354">
    <property type="entry name" value="NUCLEOLAR PROTEIN 7/ESTROGEN RECEPTOR COACTIVATOR-RELATED"/>
    <property type="match status" value="1"/>
</dbReference>
<evidence type="ECO:0000256" key="8">
    <source>
        <dbReference type="ARBA" id="ARBA00041780"/>
    </source>
</evidence>
<sequence length="492" mass="56804">MGNDQSKTSETRFSEIFSEFTEEEKATLLKVFDEFASDNSNIQKPKITEVTATSIKNYLPPTIGESLKNGIVTYFQSTSVESSISTKILEKTSFQISPSNVITKLGFVSAIHNLTKTLPIDRSQAIHIIGQLSQSTLIDFVRDVVRAALAYWFEGSYSPKQRKLKKENSRIFKDDMYLINLVILKPKIKHKESEDDELLAKFIKETEIEGYFNQDRFMNWYTNNLLFQQLFNILVNRSFLYQTIPYHSEDEMIKLRFSNQISPEIYSTYKLMEFSNLLSPADYYILNDNLPLDCKNTKHTLLFSSVRDGGSWNAFVDSLIYQGSTYIIIKDEDGYIFGGFAYDDWKQNPKFYGDRKNYLFSIRPKLRYYPTTGYNNNFQYLNFGVKTLPNGLAMGGQFDYCGLWIDSDFIHGHSKAAPLSSTYSSPRLSKQEEFLIDEVEVWSVRPTQVDLDEIQKGPKRSALDSNRGELELLEMATGRKMYSKYVREPDTS</sequence>
<evidence type="ECO:0000256" key="2">
    <source>
        <dbReference type="ARBA" id="ARBA00004371"/>
    </source>
</evidence>
<feature type="non-terminal residue" evidence="11">
    <location>
        <position position="1"/>
    </location>
</feature>
<dbReference type="Proteomes" id="UP000789405">
    <property type="component" value="Unassembled WGS sequence"/>
</dbReference>
<dbReference type="EMBL" id="CAJVPY010009319">
    <property type="protein sequence ID" value="CAG8707330.1"/>
    <property type="molecule type" value="Genomic_DNA"/>
</dbReference>
<evidence type="ECO:0000256" key="3">
    <source>
        <dbReference type="ARBA" id="ARBA00004496"/>
    </source>
</evidence>
<dbReference type="Pfam" id="PF07534">
    <property type="entry name" value="TLD"/>
    <property type="match status" value="1"/>
</dbReference>
<organism evidence="11 12">
    <name type="scientific">Dentiscutata erythropus</name>
    <dbReference type="NCBI Taxonomy" id="1348616"/>
    <lineage>
        <taxon>Eukaryota</taxon>
        <taxon>Fungi</taxon>
        <taxon>Fungi incertae sedis</taxon>
        <taxon>Mucoromycota</taxon>
        <taxon>Glomeromycotina</taxon>
        <taxon>Glomeromycetes</taxon>
        <taxon>Diversisporales</taxon>
        <taxon>Gigasporaceae</taxon>
        <taxon>Dentiscutata</taxon>
    </lineage>
</organism>
<evidence type="ECO:0000256" key="1">
    <source>
        <dbReference type="ARBA" id="ARBA00004370"/>
    </source>
</evidence>
<keyword evidence="5" id="KW-0472">Membrane</keyword>
<dbReference type="PROSITE" id="PS51886">
    <property type="entry name" value="TLDC"/>
    <property type="match status" value="1"/>
</dbReference>
<dbReference type="GO" id="GO:0005634">
    <property type="term" value="C:nucleus"/>
    <property type="evidence" value="ECO:0007669"/>
    <property type="project" value="TreeGrafter"/>
</dbReference>
<accession>A0A9N9HVI0</accession>
<gene>
    <name evidence="11" type="ORF">DERYTH_LOCUS13364</name>
</gene>
<protein>
    <recommendedName>
        <fullName evidence="7">MTOR-associated protein MEAK7</fullName>
    </recommendedName>
    <alternativeName>
        <fullName evidence="9">TBC/LysM-associated domain-containing protein 1</fullName>
    </alternativeName>
    <alternativeName>
        <fullName evidence="8">TLD domain-containing protein 1</fullName>
    </alternativeName>
</protein>
<keyword evidence="4" id="KW-0963">Cytoplasm</keyword>
<evidence type="ECO:0000256" key="5">
    <source>
        <dbReference type="ARBA" id="ARBA00023136"/>
    </source>
</evidence>
<comment type="subcellular location">
    <subcellularLocation>
        <location evidence="3">Cytoplasm</location>
    </subcellularLocation>
    <subcellularLocation>
        <location evidence="2">Lysosome</location>
    </subcellularLocation>
    <subcellularLocation>
        <location evidence="1">Membrane</location>
    </subcellularLocation>
</comment>
<comment type="caution">
    <text evidence="11">The sequence shown here is derived from an EMBL/GenBank/DDBJ whole genome shotgun (WGS) entry which is preliminary data.</text>
</comment>
<keyword evidence="12" id="KW-1185">Reference proteome</keyword>
<dbReference type="PANTHER" id="PTHR23354:SF131">
    <property type="entry name" value="MTOR-ASSOCIATED PROTEIN MEAK7"/>
    <property type="match status" value="1"/>
</dbReference>
<dbReference type="OrthoDB" id="26679at2759"/>
<dbReference type="SMART" id="SM00584">
    <property type="entry name" value="TLDc"/>
    <property type="match status" value="1"/>
</dbReference>
<dbReference type="AlphaFoldDB" id="A0A9N9HVI0"/>
<evidence type="ECO:0000259" key="10">
    <source>
        <dbReference type="PROSITE" id="PS51886"/>
    </source>
</evidence>
<keyword evidence="6" id="KW-0458">Lysosome</keyword>
<evidence type="ECO:0000313" key="11">
    <source>
        <dbReference type="EMBL" id="CAG8707330.1"/>
    </source>
</evidence>
<evidence type="ECO:0000256" key="7">
    <source>
        <dbReference type="ARBA" id="ARBA00039594"/>
    </source>
</evidence>